<dbReference type="AlphaFoldDB" id="A0A7S3R5Y9"/>
<evidence type="ECO:0000259" key="8">
    <source>
        <dbReference type="Pfam" id="PF10509"/>
    </source>
</evidence>
<keyword evidence="2" id="KW-0808">Transferase</keyword>
<dbReference type="EMBL" id="HBIP01030540">
    <property type="protein sequence ID" value="CAE0503458.1"/>
    <property type="molecule type" value="Transcribed_RNA"/>
</dbReference>
<dbReference type="PIRSF" id="PIRSF000530">
    <property type="entry name" value="Galactokinase"/>
    <property type="match status" value="1"/>
</dbReference>
<dbReference type="SUPFAM" id="SSF54211">
    <property type="entry name" value="Ribosomal protein S5 domain 2-like"/>
    <property type="match status" value="1"/>
</dbReference>
<dbReference type="InterPro" id="IPR013750">
    <property type="entry name" value="GHMP_kinase_C_dom"/>
</dbReference>
<dbReference type="PRINTS" id="PR00473">
    <property type="entry name" value="GALCTOKINASE"/>
</dbReference>
<evidence type="ECO:0000256" key="4">
    <source>
        <dbReference type="ARBA" id="ARBA00022777"/>
    </source>
</evidence>
<evidence type="ECO:0000256" key="3">
    <source>
        <dbReference type="ARBA" id="ARBA00022741"/>
    </source>
</evidence>
<keyword evidence="5" id="KW-0067">ATP-binding</keyword>
<dbReference type="InterPro" id="IPR020568">
    <property type="entry name" value="Ribosomal_Su5_D2-typ_SF"/>
</dbReference>
<evidence type="ECO:0000259" key="7">
    <source>
        <dbReference type="Pfam" id="PF08544"/>
    </source>
</evidence>
<evidence type="ECO:0000256" key="5">
    <source>
        <dbReference type="ARBA" id="ARBA00022840"/>
    </source>
</evidence>
<dbReference type="InterPro" id="IPR036554">
    <property type="entry name" value="GHMP_kinase_C_sf"/>
</dbReference>
<organism evidence="9">
    <name type="scientific">Dunaliella tertiolecta</name>
    <name type="common">Green alga</name>
    <dbReference type="NCBI Taxonomy" id="3047"/>
    <lineage>
        <taxon>Eukaryota</taxon>
        <taxon>Viridiplantae</taxon>
        <taxon>Chlorophyta</taxon>
        <taxon>core chlorophytes</taxon>
        <taxon>Chlorophyceae</taxon>
        <taxon>CS clade</taxon>
        <taxon>Chlamydomonadales</taxon>
        <taxon>Dunaliellaceae</taxon>
        <taxon>Dunaliella</taxon>
    </lineage>
</organism>
<reference evidence="9" key="1">
    <citation type="submission" date="2021-01" db="EMBL/GenBank/DDBJ databases">
        <authorList>
            <person name="Corre E."/>
            <person name="Pelletier E."/>
            <person name="Niang G."/>
            <person name="Scheremetjew M."/>
            <person name="Finn R."/>
            <person name="Kale V."/>
            <person name="Holt S."/>
            <person name="Cochrane G."/>
            <person name="Meng A."/>
            <person name="Brown T."/>
            <person name="Cohen L."/>
        </authorList>
    </citation>
    <scope>NUCLEOTIDE SEQUENCE</scope>
    <source>
        <strain evidence="9">CCMP1320</strain>
    </source>
</reference>
<dbReference type="PRINTS" id="PR00959">
    <property type="entry name" value="MEVGALKINASE"/>
</dbReference>
<dbReference type="NCBIfam" id="TIGR00131">
    <property type="entry name" value="gal_kin"/>
    <property type="match status" value="1"/>
</dbReference>
<feature type="domain" description="GHMP kinase C-terminal" evidence="7">
    <location>
        <begin position="388"/>
        <end position="460"/>
    </location>
</feature>
<protein>
    <recommendedName>
        <fullName evidence="10">Galactokinase</fullName>
    </recommendedName>
</protein>
<dbReference type="PANTHER" id="PTHR10457:SF7">
    <property type="entry name" value="GALACTOKINASE-RELATED"/>
    <property type="match status" value="1"/>
</dbReference>
<keyword evidence="4" id="KW-0418">Kinase</keyword>
<name>A0A7S3R5Y9_DUNTE</name>
<keyword evidence="3" id="KW-0547">Nucleotide-binding</keyword>
<dbReference type="Pfam" id="PF08544">
    <property type="entry name" value="GHMP_kinases_C"/>
    <property type="match status" value="1"/>
</dbReference>
<dbReference type="InterPro" id="IPR019539">
    <property type="entry name" value="GalKase_N"/>
</dbReference>
<evidence type="ECO:0000259" key="6">
    <source>
        <dbReference type="Pfam" id="PF00288"/>
    </source>
</evidence>
<evidence type="ECO:0000256" key="1">
    <source>
        <dbReference type="ARBA" id="ARBA00006566"/>
    </source>
</evidence>
<dbReference type="InterPro" id="IPR006206">
    <property type="entry name" value="Mevalonate/galactokinase"/>
</dbReference>
<feature type="domain" description="GHMP kinase N-terminal" evidence="6">
    <location>
        <begin position="125"/>
        <end position="211"/>
    </location>
</feature>
<dbReference type="PROSITE" id="PS00627">
    <property type="entry name" value="GHMP_KINASES_ATP"/>
    <property type="match status" value="1"/>
</dbReference>
<dbReference type="Gene3D" id="3.30.70.3170">
    <property type="match status" value="1"/>
</dbReference>
<dbReference type="GO" id="GO:0004335">
    <property type="term" value="F:galactokinase activity"/>
    <property type="evidence" value="ECO:0007669"/>
    <property type="project" value="InterPro"/>
</dbReference>
<dbReference type="Gene3D" id="3.30.230.10">
    <property type="match status" value="1"/>
</dbReference>
<dbReference type="Gene3D" id="1.20.1440.340">
    <property type="match status" value="1"/>
</dbReference>
<dbReference type="InterPro" id="IPR000705">
    <property type="entry name" value="Galactokinase"/>
</dbReference>
<evidence type="ECO:0000256" key="2">
    <source>
        <dbReference type="ARBA" id="ARBA00022679"/>
    </source>
</evidence>
<evidence type="ECO:0000313" key="9">
    <source>
        <dbReference type="EMBL" id="CAE0503458.1"/>
    </source>
</evidence>
<dbReference type="Pfam" id="PF00288">
    <property type="entry name" value="GHMP_kinases_N"/>
    <property type="match status" value="1"/>
</dbReference>
<sequence length="492" mass="52788">MADLVPVQKDLAVSYGPAAGELEPRYEQLRSAFSKTFNAEPECFARAPGRVNLIGEHIDYEGYGVLPMAIKQDTIVAVKKGGDKLVISNVDGNAYKTQTYETDPKQEVDVANHNWANYFMCAYKGAFELLEVKHSNKVPEPCGLQIMVHGVVPLGGGLSSSAALVCSSMLAVLAAHGISMDKSEVAEFAAKAERYVGVTSGGMDQAISMMGMLGVAKLIEFNPVRASDVVLPPNAVFVVANSLAVSNKAEAAPRRYNLRVVECRLAAIMMALAMGATKEACRSVQTLKDVEPRVAESLGRPGLDACLEAVHKHLHEAPYTHDELETALGVPLDSLYTGSPASLKVLQVAREGGGFKLRQRAEHVFEEAKRVLEFKAVCDGSASADDKLASLARIMNASHESCVKLYECSCPELEELTTKAKEAGALSSRLTGAGWGGCTVSLLEEGRVDEFLQSLKSSFYQSRISSGHTKEEDMPKILFASKPSSGAAVLQI</sequence>
<dbReference type="PANTHER" id="PTHR10457">
    <property type="entry name" value="MEVALONATE KINASE/GALACTOKINASE"/>
    <property type="match status" value="1"/>
</dbReference>
<dbReference type="PROSITE" id="PS00106">
    <property type="entry name" value="GALACTOKINASE"/>
    <property type="match status" value="1"/>
</dbReference>
<dbReference type="GO" id="GO:0006012">
    <property type="term" value="P:galactose metabolic process"/>
    <property type="evidence" value="ECO:0007669"/>
    <property type="project" value="InterPro"/>
</dbReference>
<evidence type="ECO:0008006" key="10">
    <source>
        <dbReference type="Google" id="ProtNLM"/>
    </source>
</evidence>
<dbReference type="InterPro" id="IPR014721">
    <property type="entry name" value="Ribsml_uS5_D2-typ_fold_subgr"/>
</dbReference>
<gene>
    <name evidence="9" type="ORF">DTER00134_LOCUS18531</name>
</gene>
<accession>A0A7S3R5Y9</accession>
<dbReference type="InterPro" id="IPR006204">
    <property type="entry name" value="GHMP_kinase_N_dom"/>
</dbReference>
<dbReference type="SUPFAM" id="SSF55060">
    <property type="entry name" value="GHMP Kinase, C-terminal domain"/>
    <property type="match status" value="1"/>
</dbReference>
<feature type="domain" description="Galactokinase N-terminal" evidence="8">
    <location>
        <begin position="32"/>
        <end position="80"/>
    </location>
</feature>
<dbReference type="GO" id="GO:0005524">
    <property type="term" value="F:ATP binding"/>
    <property type="evidence" value="ECO:0007669"/>
    <property type="project" value="UniProtKB-KW"/>
</dbReference>
<dbReference type="GO" id="GO:0005829">
    <property type="term" value="C:cytosol"/>
    <property type="evidence" value="ECO:0007669"/>
    <property type="project" value="TreeGrafter"/>
</dbReference>
<dbReference type="InterPro" id="IPR006203">
    <property type="entry name" value="GHMP_knse_ATP-bd_CS"/>
</dbReference>
<dbReference type="Pfam" id="PF10509">
    <property type="entry name" value="GalKase_gal_bdg"/>
    <property type="match status" value="1"/>
</dbReference>
<dbReference type="InterPro" id="IPR019741">
    <property type="entry name" value="Galactokinase_CS"/>
</dbReference>
<proteinExistence type="inferred from homology"/>
<comment type="similarity">
    <text evidence="1">Belongs to the GHMP kinase family. GalK subfamily.</text>
</comment>